<reference evidence="6 7" key="1">
    <citation type="submission" date="2024-02" db="EMBL/GenBank/DDBJ databases">
        <title>Full genome sequence of Sphingomonas kaistensis.</title>
        <authorList>
            <person name="Poletto B.L."/>
            <person name="Silva G."/>
            <person name="Galante D."/>
            <person name="Campos K.R."/>
            <person name="Santos M.B.N."/>
            <person name="Sacchi C.T."/>
        </authorList>
    </citation>
    <scope>NUCLEOTIDE SEQUENCE [LARGE SCALE GENOMIC DNA]</scope>
    <source>
        <strain evidence="6 7">MA4R</strain>
    </source>
</reference>
<keyword evidence="2" id="KW-0479">Metal-binding</keyword>
<dbReference type="InterPro" id="IPR011650">
    <property type="entry name" value="Peptidase_M20_dimer"/>
</dbReference>
<dbReference type="PANTHER" id="PTHR43808:SF9">
    <property type="entry name" value="BLL0789 PROTEIN"/>
    <property type="match status" value="1"/>
</dbReference>
<sequence length="402" mass="41921">MGECSSIERQLVERAADACRLDEVRAWAAVNSGSANLQGLATMADLLAARMAVLPGTLNLRDPGPVTALDPAGRTLDVSHGKHLHLVVRPDAPRQLLLTGHMDTVYAADHAFQQVRDLADGRVNGPGVADMKGGLAVMIAALQAFEQHPGAAWTGYEVIINSDEEVGSASSAPLIAEAARGKLAALTYEPSALPDGTLAGARPGSGNFSFDIRGRSAHAGRNPEDGRNAVTAAAELALRLEALRRDGLTVNVARLDGGSPNNVVPDHAILRVNLRPRTPELEAAARKGIEAAVREVAAARDVQIHRHGGFGRRPKPLDAAALRLFALVEQAGRDLGQQITHKDSGGVCDGNNIAACGVPVVDTMGVRGGAIHSADEYLIPQSLGERAGLSALVLARLAKGAL</sequence>
<dbReference type="PANTHER" id="PTHR43808">
    <property type="entry name" value="ACETYLORNITHINE DEACETYLASE"/>
    <property type="match status" value="1"/>
</dbReference>
<dbReference type="Proteomes" id="UP001382935">
    <property type="component" value="Chromosome"/>
</dbReference>
<proteinExistence type="predicted"/>
<organism evidence="6 7">
    <name type="scientific">Sphingomonas kaistensis</name>
    <dbReference type="NCBI Taxonomy" id="298708"/>
    <lineage>
        <taxon>Bacteria</taxon>
        <taxon>Pseudomonadati</taxon>
        <taxon>Pseudomonadota</taxon>
        <taxon>Alphaproteobacteria</taxon>
        <taxon>Sphingomonadales</taxon>
        <taxon>Sphingomonadaceae</taxon>
        <taxon>Sphingomonas</taxon>
    </lineage>
</organism>
<evidence type="ECO:0000256" key="4">
    <source>
        <dbReference type="ARBA" id="ARBA00022833"/>
    </source>
</evidence>
<keyword evidence="4" id="KW-0862">Zinc</keyword>
<keyword evidence="7" id="KW-1185">Reference proteome</keyword>
<dbReference type="PROSITE" id="PS00758">
    <property type="entry name" value="ARGE_DAPE_CPG2_1"/>
    <property type="match status" value="1"/>
</dbReference>
<evidence type="ECO:0000256" key="2">
    <source>
        <dbReference type="ARBA" id="ARBA00022723"/>
    </source>
</evidence>
<evidence type="ECO:0000256" key="3">
    <source>
        <dbReference type="ARBA" id="ARBA00022801"/>
    </source>
</evidence>
<dbReference type="Gene3D" id="3.30.70.360">
    <property type="match status" value="1"/>
</dbReference>
<dbReference type="NCBIfam" id="NF005602">
    <property type="entry name" value="PRK07338.1"/>
    <property type="match status" value="1"/>
</dbReference>
<accession>A0ABZ2G5Z4</accession>
<dbReference type="InterPro" id="IPR036264">
    <property type="entry name" value="Bact_exopeptidase_dim_dom"/>
</dbReference>
<dbReference type="InterPro" id="IPR001261">
    <property type="entry name" value="ArgE/DapE_CS"/>
</dbReference>
<dbReference type="SUPFAM" id="SSF55031">
    <property type="entry name" value="Bacterial exopeptidase dimerisation domain"/>
    <property type="match status" value="1"/>
</dbReference>
<dbReference type="InterPro" id="IPR002933">
    <property type="entry name" value="Peptidase_M20"/>
</dbReference>
<name>A0ABZ2G5Z4_9SPHN</name>
<dbReference type="RefSeq" id="WP_338504739.1">
    <property type="nucleotide sequence ID" value="NZ_CP145607.1"/>
</dbReference>
<keyword evidence="3 6" id="KW-0378">Hydrolase</keyword>
<evidence type="ECO:0000259" key="5">
    <source>
        <dbReference type="Pfam" id="PF07687"/>
    </source>
</evidence>
<dbReference type="InterPro" id="IPR050072">
    <property type="entry name" value="Peptidase_M20A"/>
</dbReference>
<dbReference type="GO" id="GO:0016787">
    <property type="term" value="F:hydrolase activity"/>
    <property type="evidence" value="ECO:0007669"/>
    <property type="project" value="UniProtKB-KW"/>
</dbReference>
<protein>
    <submittedName>
        <fullName evidence="6">Hydrolase</fullName>
    </submittedName>
</protein>
<evidence type="ECO:0000313" key="6">
    <source>
        <dbReference type="EMBL" id="WWM71326.1"/>
    </source>
</evidence>
<evidence type="ECO:0000256" key="1">
    <source>
        <dbReference type="ARBA" id="ARBA00001947"/>
    </source>
</evidence>
<dbReference type="Gene3D" id="3.40.630.10">
    <property type="entry name" value="Zn peptidases"/>
    <property type="match status" value="1"/>
</dbReference>
<evidence type="ECO:0000313" key="7">
    <source>
        <dbReference type="Proteomes" id="UP001382935"/>
    </source>
</evidence>
<dbReference type="Pfam" id="PF07687">
    <property type="entry name" value="M20_dimer"/>
    <property type="match status" value="1"/>
</dbReference>
<dbReference type="Pfam" id="PF01546">
    <property type="entry name" value="Peptidase_M20"/>
    <property type="match status" value="1"/>
</dbReference>
<comment type="cofactor">
    <cofactor evidence="1">
        <name>Zn(2+)</name>
        <dbReference type="ChEBI" id="CHEBI:29105"/>
    </cofactor>
</comment>
<feature type="domain" description="Peptidase M20 dimerisation" evidence="5">
    <location>
        <begin position="201"/>
        <end position="298"/>
    </location>
</feature>
<dbReference type="EMBL" id="CP145607">
    <property type="protein sequence ID" value="WWM71326.1"/>
    <property type="molecule type" value="Genomic_DNA"/>
</dbReference>
<gene>
    <name evidence="6" type="ORF">V6R86_11760</name>
</gene>
<dbReference type="SUPFAM" id="SSF53187">
    <property type="entry name" value="Zn-dependent exopeptidases"/>
    <property type="match status" value="1"/>
</dbReference>